<reference evidence="3" key="1">
    <citation type="submission" date="2021-06" db="EMBL/GenBank/DDBJ databases">
        <title>Novel species in genus Arthrobacter.</title>
        <authorList>
            <person name="Zhang G."/>
        </authorList>
    </citation>
    <scope>NUCLEOTIDE SEQUENCE</scope>
    <source>
        <strain evidence="3">Zg-ZUI122</strain>
    </source>
</reference>
<dbReference type="AlphaFoldDB" id="A0A975PBX5"/>
<keyword evidence="2" id="KW-0472">Membrane</keyword>
<evidence type="ECO:0000256" key="1">
    <source>
        <dbReference type="SAM" id="MobiDB-lite"/>
    </source>
</evidence>
<feature type="compositionally biased region" description="Polar residues" evidence="1">
    <location>
        <begin position="554"/>
        <end position="563"/>
    </location>
</feature>
<feature type="transmembrane region" description="Helical" evidence="2">
    <location>
        <begin position="474"/>
        <end position="492"/>
    </location>
</feature>
<keyword evidence="2" id="KW-0812">Transmembrane</keyword>
<keyword evidence="2" id="KW-1133">Transmembrane helix</keyword>
<feature type="compositionally biased region" description="Low complexity" evidence="1">
    <location>
        <begin position="241"/>
        <end position="254"/>
    </location>
</feature>
<accession>A0A975PBX5</accession>
<feature type="transmembrane region" description="Helical" evidence="2">
    <location>
        <begin position="192"/>
        <end position="211"/>
    </location>
</feature>
<feature type="region of interest" description="Disordered" evidence="1">
    <location>
        <begin position="220"/>
        <end position="276"/>
    </location>
</feature>
<dbReference type="InterPro" id="IPR025498">
    <property type="entry name" value="DUF4389"/>
</dbReference>
<organism evidence="3 4">
    <name type="scientific">Arthrobacter sunyaminii</name>
    <dbReference type="NCBI Taxonomy" id="2816859"/>
    <lineage>
        <taxon>Bacteria</taxon>
        <taxon>Bacillati</taxon>
        <taxon>Actinomycetota</taxon>
        <taxon>Actinomycetes</taxon>
        <taxon>Micrococcales</taxon>
        <taxon>Micrococcaceae</taxon>
        <taxon>Arthrobacter</taxon>
    </lineage>
</organism>
<name>A0A975PBX5_9MICC</name>
<gene>
    <name evidence="3" type="ORF">KG104_10070</name>
</gene>
<evidence type="ECO:0000313" key="3">
    <source>
        <dbReference type="EMBL" id="QWQ34891.1"/>
    </source>
</evidence>
<dbReference type="EMBL" id="CP076456">
    <property type="protein sequence ID" value="QWQ34891.1"/>
    <property type="molecule type" value="Genomic_DNA"/>
</dbReference>
<evidence type="ECO:0000256" key="2">
    <source>
        <dbReference type="SAM" id="Phobius"/>
    </source>
</evidence>
<dbReference type="RefSeq" id="WP_207346933.1">
    <property type="nucleotide sequence ID" value="NZ_CP076456.1"/>
</dbReference>
<feature type="transmembrane region" description="Helical" evidence="2">
    <location>
        <begin position="6"/>
        <end position="32"/>
    </location>
</feature>
<proteinExistence type="predicted"/>
<evidence type="ECO:0000313" key="4">
    <source>
        <dbReference type="Proteomes" id="UP000680588"/>
    </source>
</evidence>
<dbReference type="KEGG" id="asun:KG104_10070"/>
<dbReference type="Pfam" id="PF14333">
    <property type="entry name" value="DUF4389"/>
    <property type="match status" value="2"/>
</dbReference>
<sequence length="563" mass="61760">MRTGRIVMFVIGCLLMLIGLGLAVGAAAVGIFNAGQGDDRYLSVPEEVYEVDSYALIVPDLEVNGVRSDDQVATLLVQGEPTQSGQELFIGIGPSDEVDRYLLDVQYSELQEVDFRPFRAEYEEVNGTRAPAPPVEQGFWAAASSGTGEQSLEWNLDEGDWSAVVMNADGSRPVSAELQVGARSELLQPVTWILLISSIVFLVAGIALVVIGSSGLRRRPVGPGAVGEQPGVPGQLGGPGQPVQTPGTPQTYGQMQDRYGQGQPPGSGYRPVRPGGATAAARVGVRDPGLTGPRYPVRLYGEIDPNLSRWMWLVKWFLAIPHYIVLFFLWIAFFVSTVVAGFAILFTGRYPHGLFDFNVGVVRWSWRVTFYATRVLGTDRYPPFTLDRTDYPADFSVDYPRQLSRWLVLVKWWLLVIPQALVVGAFSEAAIVVNRFYVSGGQETENWTGMVPGGMWTDAWENGWESAPDVVSSQGLSLLALLVLIAAVILLFRGSYPRHLFDLIMGLNRWSYRVLAYAALMRDEYPPFRLDQGPADRRDEAAGLGRPDLEPGPTTGTGRPSRD</sequence>
<keyword evidence="4" id="KW-1185">Reference proteome</keyword>
<protein>
    <submittedName>
        <fullName evidence="3">DUF4389 domain-containing protein</fullName>
    </submittedName>
</protein>
<feature type="transmembrane region" description="Helical" evidence="2">
    <location>
        <begin position="320"/>
        <end position="346"/>
    </location>
</feature>
<feature type="region of interest" description="Disordered" evidence="1">
    <location>
        <begin position="529"/>
        <end position="563"/>
    </location>
</feature>
<dbReference type="Proteomes" id="UP000680588">
    <property type="component" value="Chromosome"/>
</dbReference>